<dbReference type="AlphaFoldDB" id="A0A5N6M9R4"/>
<protein>
    <submittedName>
        <fullName evidence="2">Uncharacterized protein</fullName>
    </submittedName>
</protein>
<proteinExistence type="predicted"/>
<sequence length="140" mass="15953">MKGTPNTIAILLFSPGLYLHVSVINKNSGSKFSYLGFQLVSKRALTWDLEDHTAADPIVFLGSSRTQQQQGCSIKEARKQQFYCLCEKQIKSRKQAGAKFDHKSMDQVEKERKKKKERKKEMKEVKKATRTARIRSTTAG</sequence>
<dbReference type="EMBL" id="SZYD01000016">
    <property type="protein sequence ID" value="KAD3336911.1"/>
    <property type="molecule type" value="Genomic_DNA"/>
</dbReference>
<feature type="region of interest" description="Disordered" evidence="1">
    <location>
        <begin position="93"/>
        <end position="140"/>
    </location>
</feature>
<accession>A0A5N6M9R4</accession>
<keyword evidence="3" id="KW-1185">Reference proteome</keyword>
<gene>
    <name evidence="2" type="ORF">E3N88_32430</name>
</gene>
<evidence type="ECO:0000313" key="2">
    <source>
        <dbReference type="EMBL" id="KAD3336911.1"/>
    </source>
</evidence>
<comment type="caution">
    <text evidence="2">The sequence shown here is derived from an EMBL/GenBank/DDBJ whole genome shotgun (WGS) entry which is preliminary data.</text>
</comment>
<evidence type="ECO:0000256" key="1">
    <source>
        <dbReference type="SAM" id="MobiDB-lite"/>
    </source>
</evidence>
<name>A0A5N6M9R4_9ASTR</name>
<organism evidence="2 3">
    <name type="scientific">Mikania micrantha</name>
    <name type="common">bitter vine</name>
    <dbReference type="NCBI Taxonomy" id="192012"/>
    <lineage>
        <taxon>Eukaryota</taxon>
        <taxon>Viridiplantae</taxon>
        <taxon>Streptophyta</taxon>
        <taxon>Embryophyta</taxon>
        <taxon>Tracheophyta</taxon>
        <taxon>Spermatophyta</taxon>
        <taxon>Magnoliopsida</taxon>
        <taxon>eudicotyledons</taxon>
        <taxon>Gunneridae</taxon>
        <taxon>Pentapetalae</taxon>
        <taxon>asterids</taxon>
        <taxon>campanulids</taxon>
        <taxon>Asterales</taxon>
        <taxon>Asteraceae</taxon>
        <taxon>Asteroideae</taxon>
        <taxon>Heliantheae alliance</taxon>
        <taxon>Eupatorieae</taxon>
        <taxon>Mikania</taxon>
    </lineage>
</organism>
<evidence type="ECO:0000313" key="3">
    <source>
        <dbReference type="Proteomes" id="UP000326396"/>
    </source>
</evidence>
<feature type="compositionally biased region" description="Basic and acidic residues" evidence="1">
    <location>
        <begin position="99"/>
        <end position="111"/>
    </location>
</feature>
<dbReference type="Proteomes" id="UP000326396">
    <property type="component" value="Linkage Group LG6"/>
</dbReference>
<reference evidence="2 3" key="1">
    <citation type="submission" date="2019-05" db="EMBL/GenBank/DDBJ databases">
        <title>Mikania micrantha, genome provides insights into the molecular mechanism of rapid growth.</title>
        <authorList>
            <person name="Liu B."/>
        </authorList>
    </citation>
    <scope>NUCLEOTIDE SEQUENCE [LARGE SCALE GENOMIC DNA]</scope>
    <source>
        <strain evidence="2">NLD-2019</strain>
        <tissue evidence="2">Leaf</tissue>
    </source>
</reference>